<gene>
    <name evidence="5" type="ORF">ACFSCY_09675</name>
</gene>
<sequence length="132" mass="14791">MPSPRRSRPFGDLEATVMDQLWNAERPLLVRDVVDLLHPQRAPAYTTVMTVLDNLHRKGWVRRSRDGRAWRYEPALSRQSYTAMLMREALAISDDRAGVLARFVEEIDPEDAAALAAALREAAEGPHPGTAS</sequence>
<accession>A0ABW4FHN8</accession>
<dbReference type="Gene3D" id="6.10.140.850">
    <property type="match status" value="1"/>
</dbReference>
<evidence type="ECO:0000256" key="4">
    <source>
        <dbReference type="ARBA" id="ARBA00023163"/>
    </source>
</evidence>
<name>A0ABW4FHN8_9PSEU</name>
<evidence type="ECO:0000313" key="6">
    <source>
        <dbReference type="Proteomes" id="UP001597145"/>
    </source>
</evidence>
<dbReference type="Gene3D" id="1.10.10.10">
    <property type="entry name" value="Winged helix-like DNA-binding domain superfamily/Winged helix DNA-binding domain"/>
    <property type="match status" value="1"/>
</dbReference>
<protein>
    <submittedName>
        <fullName evidence="5">BlaI/MecI/CopY family transcriptional regulator</fullName>
    </submittedName>
</protein>
<dbReference type="EMBL" id="JBHUCP010000005">
    <property type="protein sequence ID" value="MFD1529708.1"/>
    <property type="molecule type" value="Genomic_DNA"/>
</dbReference>
<evidence type="ECO:0000256" key="1">
    <source>
        <dbReference type="ARBA" id="ARBA00011046"/>
    </source>
</evidence>
<dbReference type="Proteomes" id="UP001597145">
    <property type="component" value="Unassembled WGS sequence"/>
</dbReference>
<dbReference type="Pfam" id="PF03965">
    <property type="entry name" value="Penicillinase_R"/>
    <property type="match status" value="1"/>
</dbReference>
<proteinExistence type="inferred from homology"/>
<evidence type="ECO:0000256" key="2">
    <source>
        <dbReference type="ARBA" id="ARBA00023015"/>
    </source>
</evidence>
<dbReference type="SUPFAM" id="SSF46785">
    <property type="entry name" value="Winged helix' DNA-binding domain"/>
    <property type="match status" value="1"/>
</dbReference>
<evidence type="ECO:0000256" key="3">
    <source>
        <dbReference type="ARBA" id="ARBA00023125"/>
    </source>
</evidence>
<dbReference type="InterPro" id="IPR036390">
    <property type="entry name" value="WH_DNA-bd_sf"/>
</dbReference>
<comment type="caution">
    <text evidence="5">The sequence shown here is derived from an EMBL/GenBank/DDBJ whole genome shotgun (WGS) entry which is preliminary data.</text>
</comment>
<keyword evidence="4" id="KW-0804">Transcription</keyword>
<keyword evidence="2" id="KW-0805">Transcription regulation</keyword>
<comment type="similarity">
    <text evidence="1">Belongs to the BlaI transcriptional regulatory family.</text>
</comment>
<keyword evidence="6" id="KW-1185">Reference proteome</keyword>
<organism evidence="5 6">
    <name type="scientific">Pseudonocardia aurantiaca</name>
    <dbReference type="NCBI Taxonomy" id="75290"/>
    <lineage>
        <taxon>Bacteria</taxon>
        <taxon>Bacillati</taxon>
        <taxon>Actinomycetota</taxon>
        <taxon>Actinomycetes</taxon>
        <taxon>Pseudonocardiales</taxon>
        <taxon>Pseudonocardiaceae</taxon>
        <taxon>Pseudonocardia</taxon>
    </lineage>
</organism>
<keyword evidence="3" id="KW-0238">DNA-binding</keyword>
<evidence type="ECO:0000313" key="5">
    <source>
        <dbReference type="EMBL" id="MFD1529708.1"/>
    </source>
</evidence>
<dbReference type="RefSeq" id="WP_343982008.1">
    <property type="nucleotide sequence ID" value="NZ_BAAAJG010000015.1"/>
</dbReference>
<dbReference type="InterPro" id="IPR036388">
    <property type="entry name" value="WH-like_DNA-bd_sf"/>
</dbReference>
<dbReference type="InterPro" id="IPR005650">
    <property type="entry name" value="BlaI_family"/>
</dbReference>
<reference evidence="6" key="1">
    <citation type="journal article" date="2019" name="Int. J. Syst. Evol. Microbiol.">
        <title>The Global Catalogue of Microorganisms (GCM) 10K type strain sequencing project: providing services to taxonomists for standard genome sequencing and annotation.</title>
        <authorList>
            <consortium name="The Broad Institute Genomics Platform"/>
            <consortium name="The Broad Institute Genome Sequencing Center for Infectious Disease"/>
            <person name="Wu L."/>
            <person name="Ma J."/>
        </authorList>
    </citation>
    <scope>NUCLEOTIDE SEQUENCE [LARGE SCALE GENOMIC DNA]</scope>
    <source>
        <strain evidence="6">JCM 12165</strain>
    </source>
</reference>